<proteinExistence type="predicted"/>
<dbReference type="AlphaFoldDB" id="A0A835KXH0"/>
<protein>
    <submittedName>
        <fullName evidence="1">Uncharacterized protein</fullName>
    </submittedName>
</protein>
<accession>A0A835KXH0</accession>
<feature type="non-terminal residue" evidence="1">
    <location>
        <position position="1"/>
    </location>
</feature>
<gene>
    <name evidence="1" type="ORF">HW555_012955</name>
</gene>
<comment type="caution">
    <text evidence="1">The sequence shown here is derived from an EMBL/GenBank/DDBJ whole genome shotgun (WGS) entry which is preliminary data.</text>
</comment>
<evidence type="ECO:0000313" key="1">
    <source>
        <dbReference type="EMBL" id="KAF9406816.1"/>
    </source>
</evidence>
<name>A0A835KXH0_SPOEX</name>
<dbReference type="EMBL" id="JACKWZ010000546">
    <property type="protein sequence ID" value="KAF9406816.1"/>
    <property type="molecule type" value="Genomic_DNA"/>
</dbReference>
<organism evidence="1 2">
    <name type="scientific">Spodoptera exigua</name>
    <name type="common">Beet armyworm</name>
    <name type="synonym">Noctua fulgens</name>
    <dbReference type="NCBI Taxonomy" id="7107"/>
    <lineage>
        <taxon>Eukaryota</taxon>
        <taxon>Metazoa</taxon>
        <taxon>Ecdysozoa</taxon>
        <taxon>Arthropoda</taxon>
        <taxon>Hexapoda</taxon>
        <taxon>Insecta</taxon>
        <taxon>Pterygota</taxon>
        <taxon>Neoptera</taxon>
        <taxon>Endopterygota</taxon>
        <taxon>Lepidoptera</taxon>
        <taxon>Glossata</taxon>
        <taxon>Ditrysia</taxon>
        <taxon>Noctuoidea</taxon>
        <taxon>Noctuidae</taxon>
        <taxon>Amphipyrinae</taxon>
        <taxon>Spodoptera</taxon>
    </lineage>
</organism>
<sequence>ATLQERHEERRVWISITSELRDTYTDEDGNMQFKGYLLEESTSKTQQVSTNEMSTETLTKILESFAESKKESKQSN</sequence>
<evidence type="ECO:0000313" key="2">
    <source>
        <dbReference type="Proteomes" id="UP000648187"/>
    </source>
</evidence>
<keyword evidence="2" id="KW-1185">Reference proteome</keyword>
<dbReference type="Proteomes" id="UP000648187">
    <property type="component" value="Unassembled WGS sequence"/>
</dbReference>
<reference evidence="1" key="1">
    <citation type="submission" date="2020-08" db="EMBL/GenBank/DDBJ databases">
        <title>Spodoptera exigua strain:BAW_Kor-Di-RS1 Genome sequencing and assembly.</title>
        <authorList>
            <person name="Kim J."/>
            <person name="Nam H.Y."/>
            <person name="Kwon M."/>
            <person name="Choi J.H."/>
            <person name="Cho S.R."/>
            <person name="Kim G.-H."/>
        </authorList>
    </citation>
    <scope>NUCLEOTIDE SEQUENCE</scope>
    <source>
        <strain evidence="1">BAW_Kor-Di-RS1</strain>
        <tissue evidence="1">Whole-body</tissue>
    </source>
</reference>